<keyword evidence="2" id="KW-1185">Reference proteome</keyword>
<dbReference type="RefSeq" id="WP_075742824.1">
    <property type="nucleotide sequence ID" value="NZ_CP016076.1"/>
</dbReference>
<protein>
    <submittedName>
        <fullName evidence="1">Uncharacterized protein</fullName>
    </submittedName>
</protein>
<dbReference type="AlphaFoldDB" id="A0AAC9PUW6"/>
<dbReference type="KEGG" id="acad:UA74_27535"/>
<evidence type="ECO:0000313" key="2">
    <source>
        <dbReference type="Proteomes" id="UP000185511"/>
    </source>
</evidence>
<proteinExistence type="predicted"/>
<dbReference type="EMBL" id="CP016076">
    <property type="protein sequence ID" value="APU17510.1"/>
    <property type="molecule type" value="Genomic_DNA"/>
</dbReference>
<sequence>MTALVDVYITVPAGGGTEAETLLLVEGVSIDTAELIADRSVWPVLTKKSECARCTEEPLTETEHYVTPVAISSTKATEYFAWMQLPPAGGKVPWSMVAHHIAPGEVTAFSSHLRRRVSVQPMP</sequence>
<organism evidence="1 2">
    <name type="scientific">Actinoalloteichus fjordicus</name>
    <dbReference type="NCBI Taxonomy" id="1612552"/>
    <lineage>
        <taxon>Bacteria</taxon>
        <taxon>Bacillati</taxon>
        <taxon>Actinomycetota</taxon>
        <taxon>Actinomycetes</taxon>
        <taxon>Pseudonocardiales</taxon>
        <taxon>Pseudonocardiaceae</taxon>
        <taxon>Actinoalloteichus</taxon>
    </lineage>
</organism>
<name>A0AAC9PUW6_9PSEU</name>
<reference evidence="2" key="1">
    <citation type="submission" date="2016-06" db="EMBL/GenBank/DDBJ databases">
        <title>Complete genome sequence of Actinoalloteichus fjordicus DSM 46855 (=ADI127-17), type strain of the new species Actinoalloteichus fjordicus.</title>
        <authorList>
            <person name="Ruckert C."/>
            <person name="Nouioui I."/>
            <person name="Willmese J."/>
            <person name="van Wezel G."/>
            <person name="Klenk H.-P."/>
            <person name="Kalinowski J."/>
            <person name="Zotchev S.B."/>
        </authorList>
    </citation>
    <scope>NUCLEOTIDE SEQUENCE [LARGE SCALE GENOMIC DNA]</scope>
    <source>
        <strain evidence="2">ADI127-7</strain>
    </source>
</reference>
<gene>
    <name evidence="1" type="ORF">UA74_27535</name>
</gene>
<evidence type="ECO:0000313" key="1">
    <source>
        <dbReference type="EMBL" id="APU17510.1"/>
    </source>
</evidence>
<accession>A0AAC9PUW6</accession>
<dbReference type="Proteomes" id="UP000185511">
    <property type="component" value="Chromosome"/>
</dbReference>